<evidence type="ECO:0000313" key="9">
    <source>
        <dbReference type="EMBL" id="ADE77594.1"/>
    </source>
</evidence>
<name>D5ADH5_PICSI</name>
<dbReference type="InterPro" id="IPR044164">
    <property type="entry name" value="CFI"/>
</dbReference>
<dbReference type="UniPathway" id="UPA00154"/>
<feature type="domain" description="Chalcone isomerase" evidence="8">
    <location>
        <begin position="232"/>
        <end position="431"/>
    </location>
</feature>
<sequence>MTVGSVASGMDVEGVAFSATVTPPGSTKELVLGGAGVRGLMIEGKFVTFTAIGVYIEKSIVPHLALKWKDSTAEDLGNRVDFYMDIVTCPYEKFTRVTLILPLSGAQYSEKVSEGCKAAWEAAGIYGEAEAKAIEQFKDIFQDQNFPPCSSILFTISPTRLVIAFSKDGSIPEKAAAVIENRIMAEGVLASIIGKSGVSPPAKASIADRVSKLYFPELDHCFATVLNGVELEGIAFPPTVRPPGGTKDLVLGGAGVRQLPIQGKVITFTTIGVYIDSAIVPYLANKWRGKTIEELNDSSDFFMDIVTCEYEKFTRVTMILPLTGIQYSEKVTEGCKAAWEAAGIYGKAEAEAIEEFKQAFKDQNFPPGSSILFTISPTGLAIAFSEDCSIPEKGRAVIKSRVLAQGVLASIIGKHGVSPAARASLAARLSQVWTATD</sequence>
<feature type="domain" description="Chalcone isomerase" evidence="8">
    <location>
        <begin position="12"/>
        <end position="213"/>
    </location>
</feature>
<organism evidence="9">
    <name type="scientific">Picea sitchensis</name>
    <name type="common">Sitka spruce</name>
    <name type="synonym">Pinus sitchensis</name>
    <dbReference type="NCBI Taxonomy" id="3332"/>
    <lineage>
        <taxon>Eukaryota</taxon>
        <taxon>Viridiplantae</taxon>
        <taxon>Streptophyta</taxon>
        <taxon>Embryophyta</taxon>
        <taxon>Tracheophyta</taxon>
        <taxon>Spermatophyta</taxon>
        <taxon>Pinopsida</taxon>
        <taxon>Pinidae</taxon>
        <taxon>Conifers I</taxon>
        <taxon>Pinales</taxon>
        <taxon>Pinaceae</taxon>
        <taxon>Picea</taxon>
    </lineage>
</organism>
<dbReference type="OMA" id="DIVTCEY"/>
<dbReference type="InterPro" id="IPR036298">
    <property type="entry name" value="Chalcone_isomerase_sf"/>
</dbReference>
<accession>D5ADH5</accession>
<evidence type="ECO:0000259" key="8">
    <source>
        <dbReference type="Pfam" id="PF02431"/>
    </source>
</evidence>
<dbReference type="AlphaFoldDB" id="D5ADH5"/>
<dbReference type="SUPFAM" id="SSF54626">
    <property type="entry name" value="Chalcone isomerase"/>
    <property type="match status" value="2"/>
</dbReference>
<dbReference type="PANTHER" id="PTHR28039:SF8">
    <property type="entry name" value="CHALCONE--FLAVANONE ISOMERASE 1-RELATED"/>
    <property type="match status" value="1"/>
</dbReference>
<proteinExistence type="evidence at transcript level"/>
<comment type="similarity">
    <text evidence="2 7">Belongs to the chalcone isomerase family.</text>
</comment>
<evidence type="ECO:0000256" key="5">
    <source>
        <dbReference type="ARBA" id="ARBA00025429"/>
    </source>
</evidence>
<keyword evidence="4" id="KW-0284">Flavonoid biosynthesis</keyword>
<evidence type="ECO:0000256" key="3">
    <source>
        <dbReference type="ARBA" id="ARBA00023235"/>
    </source>
</evidence>
<dbReference type="Pfam" id="PF02431">
    <property type="entry name" value="Chalcone"/>
    <property type="match status" value="2"/>
</dbReference>
<dbReference type="EMBL" id="BT124337">
    <property type="protein sequence ID" value="ADE77594.1"/>
    <property type="molecule type" value="mRNA"/>
</dbReference>
<dbReference type="GO" id="GO:0009813">
    <property type="term" value="P:flavonoid biosynthetic process"/>
    <property type="evidence" value="ECO:0007669"/>
    <property type="project" value="UniProtKB-UniPathway"/>
</dbReference>
<dbReference type="InterPro" id="IPR016088">
    <property type="entry name" value="Chalcone_isomerase_3-sand"/>
</dbReference>
<protein>
    <recommendedName>
        <fullName evidence="7">Chalcone-flavonone isomerase family protein</fullName>
    </recommendedName>
</protein>
<evidence type="ECO:0000256" key="1">
    <source>
        <dbReference type="ARBA" id="ARBA00004966"/>
    </source>
</evidence>
<evidence type="ECO:0000256" key="7">
    <source>
        <dbReference type="RuleBase" id="RU361158"/>
    </source>
</evidence>
<comment type="pathway">
    <text evidence="1">Secondary metabolite biosynthesis; flavonoid biosynthesis.</text>
</comment>
<evidence type="ECO:0000256" key="6">
    <source>
        <dbReference type="ARBA" id="ARBA00034056"/>
    </source>
</evidence>
<dbReference type="Gene3D" id="3.50.70.10">
    <property type="match status" value="2"/>
</dbReference>
<comment type="function">
    <text evidence="5">Catalyzes the intramolecular cyclization of bicyclic chalcones into tricyclic (S)-flavanones. Responsible for the isomerization of 4,2',4',6'-tetrahydroxychalcone (also termed chalcone) into naringenin.</text>
</comment>
<dbReference type="InterPro" id="IPR016087">
    <property type="entry name" value="Chalcone_isomerase"/>
</dbReference>
<evidence type="ECO:0000256" key="4">
    <source>
        <dbReference type="ARBA" id="ARBA00023241"/>
    </source>
</evidence>
<dbReference type="Gene3D" id="1.10.890.20">
    <property type="match status" value="2"/>
</dbReference>
<reference evidence="9" key="1">
    <citation type="submission" date="2010-04" db="EMBL/GenBank/DDBJ databases">
        <authorList>
            <person name="Reid K.E."/>
            <person name="Liao N."/>
            <person name="Chan S."/>
            <person name="Docking R."/>
            <person name="Taylor G."/>
            <person name="Moore R."/>
            <person name="Mayo M."/>
            <person name="Munro S."/>
            <person name="King J."/>
            <person name="Yanchuk A."/>
            <person name="Holt R."/>
            <person name="Jones S."/>
            <person name="Marra M."/>
            <person name="Ritland C.E."/>
            <person name="Ritland K."/>
            <person name="Bohlmann J."/>
        </authorList>
    </citation>
    <scope>NUCLEOTIDE SEQUENCE</scope>
    <source>
        <tissue evidence="9">Bud</tissue>
    </source>
</reference>
<dbReference type="InterPro" id="IPR016089">
    <property type="entry name" value="Chalcone_isomerase_bundle_sf"/>
</dbReference>
<evidence type="ECO:0000256" key="2">
    <source>
        <dbReference type="ARBA" id="ARBA00007166"/>
    </source>
</evidence>
<comment type="catalytic activity">
    <reaction evidence="6">
        <text>a chalcone = a flavanone.</text>
        <dbReference type="EC" id="5.5.1.6"/>
    </reaction>
</comment>
<dbReference type="PANTHER" id="PTHR28039">
    <property type="entry name" value="CHALCONE--FLAVONONE ISOMERASE 1-RELATED"/>
    <property type="match status" value="1"/>
</dbReference>
<dbReference type="GO" id="GO:0045430">
    <property type="term" value="F:chalcone isomerase activity"/>
    <property type="evidence" value="ECO:0007669"/>
    <property type="project" value="UniProtKB-EC"/>
</dbReference>
<keyword evidence="3" id="KW-0413">Isomerase</keyword>